<dbReference type="InterPro" id="IPR000863">
    <property type="entry name" value="Sulfotransferase_dom"/>
</dbReference>
<feature type="domain" description="Sulfotransferase" evidence="3">
    <location>
        <begin position="42"/>
        <end position="303"/>
    </location>
</feature>
<evidence type="ECO:0000256" key="2">
    <source>
        <dbReference type="ARBA" id="ARBA00022679"/>
    </source>
</evidence>
<comment type="similarity">
    <text evidence="1">Belongs to the sulfotransferase 1 family.</text>
</comment>
<evidence type="ECO:0000256" key="1">
    <source>
        <dbReference type="ARBA" id="ARBA00005771"/>
    </source>
</evidence>
<reference evidence="4" key="1">
    <citation type="submission" date="2021-10" db="EMBL/GenBank/DDBJ databases">
        <title>Tropical sea cucumber genome reveals ecological adaptation and Cuvierian tubules defense mechanism.</title>
        <authorList>
            <person name="Chen T."/>
        </authorList>
    </citation>
    <scope>NUCLEOTIDE SEQUENCE</scope>
    <source>
        <strain evidence="4">Nanhai2018</strain>
        <tissue evidence="4">Muscle</tissue>
    </source>
</reference>
<name>A0A9Q0YJN2_HOLLE</name>
<keyword evidence="2" id="KW-0808">Transferase</keyword>
<comment type="caution">
    <text evidence="4">The sequence shown here is derived from an EMBL/GenBank/DDBJ whole genome shotgun (WGS) entry which is preliminary data.</text>
</comment>
<dbReference type="PANTHER" id="PTHR11783">
    <property type="entry name" value="SULFOTRANSFERASE SULT"/>
    <property type="match status" value="1"/>
</dbReference>
<sequence>MDRNKMANFEQLVIFNKNGFPLPANTNEDFMKELYDMEVREDDIFVVTYSKSGAHWMQEIVHLILNEGHVEKLNASHRQIVIEVANCRSFTPETVSASGPVLRKVKSMPSPRVVTTHVPYSLLPKQLQENPCKLIYIYRHPKDVIVSNYHFSSRILEMCTGERVLHSAEQFANFFDLSFAAKFQYGSWFDHVNEYYKHKDDESFLSISFEAMKMDLPTVERKIASFIGRQLDDAAVCRVVEGASFESMQTSFKRDQAKNKALGENVVDTEIFVNKGEMRQWKHYFTAEQNHRFDQLFSEKMQHCHWTKPYALHCSNESSTS</sequence>
<proteinExistence type="inferred from homology"/>
<dbReference type="EMBL" id="JAIZAY010000019">
    <property type="protein sequence ID" value="KAJ8023692.1"/>
    <property type="molecule type" value="Genomic_DNA"/>
</dbReference>
<evidence type="ECO:0000313" key="5">
    <source>
        <dbReference type="Proteomes" id="UP001152320"/>
    </source>
</evidence>
<dbReference type="Pfam" id="PF00685">
    <property type="entry name" value="Sulfotransfer_1"/>
    <property type="match status" value="1"/>
</dbReference>
<protein>
    <submittedName>
        <fullName evidence="4">Amine sulfotransferase</fullName>
    </submittedName>
</protein>
<evidence type="ECO:0000313" key="4">
    <source>
        <dbReference type="EMBL" id="KAJ8023692.1"/>
    </source>
</evidence>
<dbReference type="AlphaFoldDB" id="A0A9Q0YJN2"/>
<organism evidence="4 5">
    <name type="scientific">Holothuria leucospilota</name>
    <name type="common">Black long sea cucumber</name>
    <name type="synonym">Mertensiothuria leucospilota</name>
    <dbReference type="NCBI Taxonomy" id="206669"/>
    <lineage>
        <taxon>Eukaryota</taxon>
        <taxon>Metazoa</taxon>
        <taxon>Echinodermata</taxon>
        <taxon>Eleutherozoa</taxon>
        <taxon>Echinozoa</taxon>
        <taxon>Holothuroidea</taxon>
        <taxon>Aspidochirotacea</taxon>
        <taxon>Aspidochirotida</taxon>
        <taxon>Holothuriidae</taxon>
        <taxon>Holothuria</taxon>
    </lineage>
</organism>
<dbReference type="OrthoDB" id="205623at2759"/>
<accession>A0A9Q0YJN2</accession>
<dbReference type="GO" id="GO:0008146">
    <property type="term" value="F:sulfotransferase activity"/>
    <property type="evidence" value="ECO:0007669"/>
    <property type="project" value="InterPro"/>
</dbReference>
<gene>
    <name evidence="4" type="ORF">HOLleu_36199</name>
</gene>
<keyword evidence="5" id="KW-1185">Reference proteome</keyword>
<evidence type="ECO:0000259" key="3">
    <source>
        <dbReference type="Pfam" id="PF00685"/>
    </source>
</evidence>
<dbReference type="InterPro" id="IPR027417">
    <property type="entry name" value="P-loop_NTPase"/>
</dbReference>
<dbReference type="Proteomes" id="UP001152320">
    <property type="component" value="Chromosome 19"/>
</dbReference>
<dbReference type="Gene3D" id="3.40.50.300">
    <property type="entry name" value="P-loop containing nucleotide triphosphate hydrolases"/>
    <property type="match status" value="1"/>
</dbReference>
<dbReference type="SUPFAM" id="SSF52540">
    <property type="entry name" value="P-loop containing nucleoside triphosphate hydrolases"/>
    <property type="match status" value="1"/>
</dbReference>